<dbReference type="InterPro" id="IPR001584">
    <property type="entry name" value="Integrase_cat-core"/>
</dbReference>
<protein>
    <recommendedName>
        <fullName evidence="1">RNA-directed DNA polymerase</fullName>
        <ecNumber evidence="1">2.7.7.49</ecNumber>
    </recommendedName>
</protein>
<dbReference type="InterPro" id="IPR000477">
    <property type="entry name" value="RT_dom"/>
</dbReference>
<dbReference type="InterPro" id="IPR043128">
    <property type="entry name" value="Rev_trsase/Diguanyl_cyclase"/>
</dbReference>
<evidence type="ECO:0000256" key="5">
    <source>
        <dbReference type="ARBA" id="ARBA00022759"/>
    </source>
</evidence>
<evidence type="ECO:0000313" key="11">
    <source>
        <dbReference type="Proteomes" id="UP000327044"/>
    </source>
</evidence>
<evidence type="ECO:0000256" key="2">
    <source>
        <dbReference type="ARBA" id="ARBA00022679"/>
    </source>
</evidence>
<evidence type="ECO:0000256" key="1">
    <source>
        <dbReference type="ARBA" id="ARBA00012493"/>
    </source>
</evidence>
<keyword evidence="6" id="KW-0378">Hydrolase</keyword>
<comment type="caution">
    <text evidence="10">The sequence shown here is derived from an EMBL/GenBank/DDBJ whole genome shotgun (WGS) entry which is preliminary data.</text>
</comment>
<keyword evidence="7" id="KW-0695">RNA-directed DNA polymerase</keyword>
<feature type="domain" description="Reverse transcriptase" evidence="8">
    <location>
        <begin position="154"/>
        <end position="351"/>
    </location>
</feature>
<dbReference type="GO" id="GO:0004519">
    <property type="term" value="F:endonuclease activity"/>
    <property type="evidence" value="ECO:0007669"/>
    <property type="project" value="UniProtKB-KW"/>
</dbReference>
<dbReference type="PROSITE" id="PS50994">
    <property type="entry name" value="INTEGRASE"/>
    <property type="match status" value="1"/>
</dbReference>
<keyword evidence="3" id="KW-0548">Nucleotidyltransferase</keyword>
<dbReference type="EMBL" id="VVIM01001666">
    <property type="protein sequence ID" value="KAB0790218.1"/>
    <property type="molecule type" value="Genomic_DNA"/>
</dbReference>
<evidence type="ECO:0000313" key="10">
    <source>
        <dbReference type="EMBL" id="KAB0790218.1"/>
    </source>
</evidence>
<dbReference type="EC" id="2.7.7.49" evidence="1"/>
<feature type="non-terminal residue" evidence="10">
    <location>
        <position position="825"/>
    </location>
</feature>
<dbReference type="FunFam" id="3.30.420.10:FF:000063">
    <property type="entry name" value="Retrovirus-related Pol polyprotein from transposon 297-like Protein"/>
    <property type="match status" value="1"/>
</dbReference>
<dbReference type="CDD" id="cd01647">
    <property type="entry name" value="RT_LTR"/>
    <property type="match status" value="1"/>
</dbReference>
<dbReference type="InParanoid" id="A0A5N3ZYV0"/>
<keyword evidence="2" id="KW-0808">Transferase</keyword>
<feature type="non-terminal residue" evidence="10">
    <location>
        <position position="1"/>
    </location>
</feature>
<dbReference type="Gene3D" id="1.10.340.70">
    <property type="match status" value="1"/>
</dbReference>
<evidence type="ECO:0000259" key="8">
    <source>
        <dbReference type="PROSITE" id="PS50878"/>
    </source>
</evidence>
<dbReference type="Pfam" id="PF00078">
    <property type="entry name" value="RVT_1"/>
    <property type="match status" value="1"/>
</dbReference>
<keyword evidence="11" id="KW-1185">Reference proteome</keyword>
<proteinExistence type="predicted"/>
<dbReference type="Pfam" id="PF17917">
    <property type="entry name" value="RT_RNaseH"/>
    <property type="match status" value="1"/>
</dbReference>
<dbReference type="GO" id="GO:0042575">
    <property type="term" value="C:DNA polymerase complex"/>
    <property type="evidence" value="ECO:0007669"/>
    <property type="project" value="UniProtKB-ARBA"/>
</dbReference>
<evidence type="ECO:0000256" key="3">
    <source>
        <dbReference type="ARBA" id="ARBA00022695"/>
    </source>
</evidence>
<evidence type="ECO:0000256" key="4">
    <source>
        <dbReference type="ARBA" id="ARBA00022722"/>
    </source>
</evidence>
<dbReference type="InterPro" id="IPR050951">
    <property type="entry name" value="Retrovirus_Pol_polyprotein"/>
</dbReference>
<dbReference type="Gene3D" id="3.30.70.270">
    <property type="match status" value="1"/>
</dbReference>
<keyword evidence="4" id="KW-0540">Nuclease</keyword>
<dbReference type="AlphaFoldDB" id="A0A5N3ZYV0"/>
<evidence type="ECO:0000256" key="6">
    <source>
        <dbReference type="ARBA" id="ARBA00022801"/>
    </source>
</evidence>
<feature type="domain" description="Integrase catalytic" evidence="9">
    <location>
        <begin position="607"/>
        <end position="775"/>
    </location>
</feature>
<accession>A0A5N3ZYV0</accession>
<dbReference type="GO" id="GO:0003676">
    <property type="term" value="F:nucleic acid binding"/>
    <property type="evidence" value="ECO:0007669"/>
    <property type="project" value="InterPro"/>
</dbReference>
<dbReference type="InterPro" id="IPR012337">
    <property type="entry name" value="RNaseH-like_sf"/>
</dbReference>
<reference evidence="10 11" key="1">
    <citation type="journal article" date="2018" name="Elife">
        <title>Firefly genomes illuminate parallel origins of bioluminescence in beetles.</title>
        <authorList>
            <person name="Fallon T.R."/>
            <person name="Lower S.E."/>
            <person name="Chang C.H."/>
            <person name="Bessho-Uehara M."/>
            <person name="Martin G.J."/>
            <person name="Bewick A.J."/>
            <person name="Behringer M."/>
            <person name="Debat H.J."/>
            <person name="Wong I."/>
            <person name="Day J.C."/>
            <person name="Suvorov A."/>
            <person name="Silva C.J."/>
            <person name="Stanger-Hall K.F."/>
            <person name="Hall D.W."/>
            <person name="Schmitz R.J."/>
            <person name="Nelson D.R."/>
            <person name="Lewis S.M."/>
            <person name="Shigenobu S."/>
            <person name="Bybee S.M."/>
            <person name="Larracuente A.M."/>
            <person name="Oba Y."/>
            <person name="Weng J.K."/>
        </authorList>
    </citation>
    <scope>NUCLEOTIDE SEQUENCE [LARGE SCALE GENOMIC DNA]</scope>
    <source>
        <strain evidence="10">1611_PpyrPB1</strain>
        <tissue evidence="10">Whole body</tissue>
    </source>
</reference>
<dbReference type="InterPro" id="IPR036397">
    <property type="entry name" value="RNaseH_sf"/>
</dbReference>
<keyword evidence="5" id="KW-0255">Endonuclease</keyword>
<dbReference type="FunFam" id="1.10.340.70:FF:000003">
    <property type="entry name" value="Protein CBG25708"/>
    <property type="match status" value="1"/>
</dbReference>
<dbReference type="Gene3D" id="3.30.420.10">
    <property type="entry name" value="Ribonuclease H-like superfamily/Ribonuclease H"/>
    <property type="match status" value="1"/>
</dbReference>
<dbReference type="Gene3D" id="3.10.10.10">
    <property type="entry name" value="HIV Type 1 Reverse Transcriptase, subunit A, domain 1"/>
    <property type="match status" value="1"/>
</dbReference>
<dbReference type="PROSITE" id="PS50878">
    <property type="entry name" value="RT_POL"/>
    <property type="match status" value="1"/>
</dbReference>
<dbReference type="CDD" id="cd09274">
    <property type="entry name" value="RNase_HI_RT_Ty3"/>
    <property type="match status" value="1"/>
</dbReference>
<name>A0A5N3ZYV0_PHOPY</name>
<dbReference type="InterPro" id="IPR043502">
    <property type="entry name" value="DNA/RNA_pol_sf"/>
</dbReference>
<dbReference type="Pfam" id="PF17921">
    <property type="entry name" value="Integrase_H2C2"/>
    <property type="match status" value="1"/>
</dbReference>
<dbReference type="InterPro" id="IPR041373">
    <property type="entry name" value="RT_RNaseH"/>
</dbReference>
<organism evidence="10 11">
    <name type="scientific">Photinus pyralis</name>
    <name type="common">Common eastern firefly</name>
    <name type="synonym">Lampyris pyralis</name>
    <dbReference type="NCBI Taxonomy" id="7054"/>
    <lineage>
        <taxon>Eukaryota</taxon>
        <taxon>Metazoa</taxon>
        <taxon>Ecdysozoa</taxon>
        <taxon>Arthropoda</taxon>
        <taxon>Hexapoda</taxon>
        <taxon>Insecta</taxon>
        <taxon>Pterygota</taxon>
        <taxon>Neoptera</taxon>
        <taxon>Endopterygota</taxon>
        <taxon>Coleoptera</taxon>
        <taxon>Polyphaga</taxon>
        <taxon>Elateriformia</taxon>
        <taxon>Elateroidea</taxon>
        <taxon>Lampyridae</taxon>
        <taxon>Lampyrinae</taxon>
        <taxon>Photinus</taxon>
    </lineage>
</organism>
<dbReference type="GO" id="GO:0003964">
    <property type="term" value="F:RNA-directed DNA polymerase activity"/>
    <property type="evidence" value="ECO:0007669"/>
    <property type="project" value="UniProtKB-KW"/>
</dbReference>
<dbReference type="Proteomes" id="UP000327044">
    <property type="component" value="Unassembled WGS sequence"/>
</dbReference>
<dbReference type="GO" id="GO:0015074">
    <property type="term" value="P:DNA integration"/>
    <property type="evidence" value="ECO:0007669"/>
    <property type="project" value="InterPro"/>
</dbReference>
<gene>
    <name evidence="10" type="ORF">PPYR_15451</name>
</gene>
<dbReference type="InterPro" id="IPR041588">
    <property type="entry name" value="Integrase_H2C2"/>
</dbReference>
<sequence length="825" mass="94862">VNLISQHIFKKLKLKSNKNLVLNSTKVRLEGYGGSKMDNCGTVDLMIKTKDGNFVEKFIVTKLNSVPILGLSSSIKLNLIAKNVDHVKRTLPMPLTKELIEREYRDVFTGIGCFPRNYAIEIKDNAVPSSKHPYRIPLSLRHKVKAELDRLCQMDIIEKYDKPTEWASRLVIVQKPNGSLRLCLDPKEINQCIKDEHFNIPTLDDLKSKLKNASLFSVLDLKDGFWQIKLEKQSIKYCVFSTIFGCYAFKRLPFGLKISPQIFQKYNTELFGDIEGVFIYIDDLLIYAENQEKHDEILQKAEFMWIDNIHTQCLNKIKSIICNAPVLQNFDNEKEIIIQTDSSKDGIGCVLMQNKKPVCFASKSLSETEMRYAQIDKEFLAILFACKRFHHYIYGRKVVVQTDHKPLVALMQKEINKINSNRLQRISMKLSVYDLEVKYVPGSKMYIADAISRACSKADNTQIDCDLNDVVHVVNVSDNLKTKLQVETGKDSALQNVIKFCENGWPKSITKLAQNVKIYYNKRNSIVYEDGLLFIDKAIIVPNTMQEVILRKVHSSHLGISKTKQRAKSLFYWPGINSDIEGLISNCKVCQRYRNRNAREPMLYHTIPELPFEIIGCDILEYANKNYLVLVDYFSKWVELKLLKSKDSVEIAHVLKEIFAIHGIPVKLIADNVPFGSFYLKQFAESWNFQLVTSSPYYPKSNGLSERYVGICKKFIKKSVDANVDLQEILLEYRNTPVMGSAYSPAQLLFSRKTRTLLPISNHSLKPKLVADFSKFLMKKKCEMKSYYDRNSKIRNYKVKPNQPVTYRYGNEWHPGSVIGTAPTP</sequence>
<dbReference type="SUPFAM" id="SSF53098">
    <property type="entry name" value="Ribonuclease H-like"/>
    <property type="match status" value="1"/>
</dbReference>
<dbReference type="SUPFAM" id="SSF56672">
    <property type="entry name" value="DNA/RNA polymerases"/>
    <property type="match status" value="1"/>
</dbReference>
<dbReference type="PANTHER" id="PTHR37984:SF5">
    <property type="entry name" value="PROTEIN NYNRIN-LIKE"/>
    <property type="match status" value="1"/>
</dbReference>
<evidence type="ECO:0000256" key="7">
    <source>
        <dbReference type="ARBA" id="ARBA00022918"/>
    </source>
</evidence>
<dbReference type="GO" id="GO:0016787">
    <property type="term" value="F:hydrolase activity"/>
    <property type="evidence" value="ECO:0007669"/>
    <property type="project" value="UniProtKB-KW"/>
</dbReference>
<evidence type="ECO:0000259" key="9">
    <source>
        <dbReference type="PROSITE" id="PS50994"/>
    </source>
</evidence>
<dbReference type="PANTHER" id="PTHR37984">
    <property type="entry name" value="PROTEIN CBG26694"/>
    <property type="match status" value="1"/>
</dbReference>